<evidence type="ECO:0000313" key="2">
    <source>
        <dbReference type="EMBL" id="QNN42460.1"/>
    </source>
</evidence>
<evidence type="ECO:0000256" key="1">
    <source>
        <dbReference type="SAM" id="SignalP"/>
    </source>
</evidence>
<organism evidence="2 3">
    <name type="scientific">Pedobacter roseus</name>
    <dbReference type="NCBI Taxonomy" id="336820"/>
    <lineage>
        <taxon>Bacteria</taxon>
        <taxon>Pseudomonadati</taxon>
        <taxon>Bacteroidota</taxon>
        <taxon>Sphingobacteriia</taxon>
        <taxon>Sphingobacteriales</taxon>
        <taxon>Sphingobacteriaceae</taxon>
        <taxon>Pedobacter</taxon>
    </lineage>
</organism>
<dbReference type="EMBL" id="CP060723">
    <property type="protein sequence ID" value="QNN42460.1"/>
    <property type="molecule type" value="Genomic_DNA"/>
</dbReference>
<dbReference type="RefSeq" id="WP_187592980.1">
    <property type="nucleotide sequence ID" value="NZ_CP060723.1"/>
</dbReference>
<gene>
    <name evidence="2" type="ORF">H9L23_25885</name>
</gene>
<keyword evidence="3" id="KW-1185">Reference proteome</keyword>
<proteinExistence type="predicted"/>
<dbReference type="AlphaFoldDB" id="A0A7G9QGI5"/>
<feature type="signal peptide" evidence="1">
    <location>
        <begin position="1"/>
        <end position="23"/>
    </location>
</feature>
<name>A0A7G9QGI5_9SPHI</name>
<keyword evidence="1" id="KW-0732">Signal</keyword>
<reference evidence="2 3" key="1">
    <citation type="submission" date="2020-08" db="EMBL/GenBank/DDBJ databases">
        <title>Genome sequence of Pedobacter roseus KACC 11594T.</title>
        <authorList>
            <person name="Hyun D.-W."/>
            <person name="Bae J.-W."/>
        </authorList>
    </citation>
    <scope>NUCLEOTIDE SEQUENCE [LARGE SCALE GENOMIC DNA]</scope>
    <source>
        <strain evidence="2 3">KACC 11594</strain>
    </source>
</reference>
<dbReference type="KEGG" id="proe:H9L23_25885"/>
<evidence type="ECO:0000313" key="3">
    <source>
        <dbReference type="Proteomes" id="UP000515806"/>
    </source>
</evidence>
<feature type="chain" id="PRO_5028981853" evidence="1">
    <location>
        <begin position="24"/>
        <end position="114"/>
    </location>
</feature>
<accession>A0A7G9QGI5</accession>
<sequence length="114" mass="13093">MYSKGITLFILFWSLLTFSNNSAGSVAFQYNPSFQTEWVSHKRKHFTAPTLIRKAIIKTSASIGEYLLQIFTFNRLLAVKLAKLSLTHLSNPRISRLFVQEAISQYPTEKDHIN</sequence>
<protein>
    <submittedName>
        <fullName evidence="2">Uncharacterized protein</fullName>
    </submittedName>
</protein>
<dbReference type="Proteomes" id="UP000515806">
    <property type="component" value="Chromosome"/>
</dbReference>